<comment type="function">
    <text evidence="1 12 13">Catalyzes the conversion of D-ribulose 5-phosphate to formate and 3,4-dihydroxy-2-butanone 4-phosphate.</text>
</comment>
<comment type="catalytic activity">
    <reaction evidence="12 13">
        <text>D-ribulose 5-phosphate = (2S)-2-hydroxy-3-oxobutyl phosphate + formate + H(+)</text>
        <dbReference type="Rhea" id="RHEA:18457"/>
        <dbReference type="ChEBI" id="CHEBI:15378"/>
        <dbReference type="ChEBI" id="CHEBI:15740"/>
        <dbReference type="ChEBI" id="CHEBI:58121"/>
        <dbReference type="ChEBI" id="CHEBI:58830"/>
        <dbReference type="EC" id="4.1.99.12"/>
    </reaction>
</comment>
<evidence type="ECO:0000256" key="1">
    <source>
        <dbReference type="ARBA" id="ARBA00002284"/>
    </source>
</evidence>
<feature type="binding site" evidence="12">
    <location>
        <begin position="49"/>
        <end position="50"/>
    </location>
    <ligand>
        <name>D-ribulose 5-phosphate</name>
        <dbReference type="ChEBI" id="CHEBI:58121"/>
    </ligand>
</feature>
<dbReference type="GO" id="GO:0000287">
    <property type="term" value="F:magnesium ion binding"/>
    <property type="evidence" value="ECO:0007669"/>
    <property type="project" value="UniProtKB-UniRule"/>
</dbReference>
<evidence type="ECO:0000313" key="14">
    <source>
        <dbReference type="EMBL" id="PMS26628.1"/>
    </source>
</evidence>
<comment type="cofactor">
    <cofactor evidence="12 13">
        <name>Mg(2+)</name>
        <dbReference type="ChEBI" id="CHEBI:18420"/>
    </cofactor>
    <cofactor evidence="12 13">
        <name>Mn(2+)</name>
        <dbReference type="ChEBI" id="CHEBI:29035"/>
    </cofactor>
    <text evidence="12 13">Binds 2 divalent metal cations per subunit. Magnesium or manganese.</text>
</comment>
<dbReference type="NCBIfam" id="TIGR00506">
    <property type="entry name" value="ribB"/>
    <property type="match status" value="1"/>
</dbReference>
<evidence type="ECO:0000256" key="5">
    <source>
        <dbReference type="ARBA" id="ARBA00018836"/>
    </source>
</evidence>
<feature type="site" description="Essential for catalytic activity" evidence="12">
    <location>
        <position position="186"/>
    </location>
</feature>
<feature type="binding site" evidence="12">
    <location>
        <position position="165"/>
    </location>
    <ligand>
        <name>Mg(2+)</name>
        <dbReference type="ChEBI" id="CHEBI:18420"/>
        <label>2</label>
    </ligand>
</feature>
<dbReference type="SUPFAM" id="SSF55821">
    <property type="entry name" value="YrdC/RibB"/>
    <property type="match status" value="1"/>
</dbReference>
<feature type="binding site" evidence="12">
    <location>
        <position position="50"/>
    </location>
    <ligand>
        <name>Mg(2+)</name>
        <dbReference type="ChEBI" id="CHEBI:18420"/>
        <label>2</label>
    </ligand>
</feature>
<keyword evidence="10 12" id="KW-0456">Lyase</keyword>
<comment type="subunit">
    <text evidence="3 12 13">Homodimer.</text>
</comment>
<organism evidence="14 15">
    <name type="scientific">Trinickia soli</name>
    <dbReference type="NCBI Taxonomy" id="380675"/>
    <lineage>
        <taxon>Bacteria</taxon>
        <taxon>Pseudomonadati</taxon>
        <taxon>Pseudomonadota</taxon>
        <taxon>Betaproteobacteria</taxon>
        <taxon>Burkholderiales</taxon>
        <taxon>Burkholderiaceae</taxon>
        <taxon>Trinickia</taxon>
    </lineage>
</organism>
<evidence type="ECO:0000256" key="9">
    <source>
        <dbReference type="ARBA" id="ARBA00023211"/>
    </source>
</evidence>
<keyword evidence="9 12" id="KW-0464">Manganese</keyword>
<evidence type="ECO:0000256" key="4">
    <source>
        <dbReference type="ARBA" id="ARBA00012153"/>
    </source>
</evidence>
<evidence type="ECO:0000256" key="11">
    <source>
        <dbReference type="ARBA" id="ARBA00060730"/>
    </source>
</evidence>
<dbReference type="EMBL" id="PNYB01000004">
    <property type="protein sequence ID" value="PMS26628.1"/>
    <property type="molecule type" value="Genomic_DNA"/>
</dbReference>
<evidence type="ECO:0000256" key="6">
    <source>
        <dbReference type="ARBA" id="ARBA00022619"/>
    </source>
</evidence>
<comment type="caution">
    <text evidence="14">The sequence shown here is derived from an EMBL/GenBank/DDBJ whole genome shotgun (WGS) entry which is preliminary data.</text>
</comment>
<reference evidence="14 15" key="1">
    <citation type="submission" date="2018-01" db="EMBL/GenBank/DDBJ databases">
        <title>Whole genome analyses suggest that Burkholderia sensu lato contains two further novel genera in the rhizoxinica-symbiotica group Mycetohabitans gen. nov., and Trinickia gen. nov.: implications for the evolution of diazotrophy and nodulation in the Burkholderiaceae.</title>
        <authorList>
            <person name="Estrada-de los Santos P."/>
            <person name="Palmer M."/>
            <person name="Chavez-Ramirez B."/>
            <person name="Beukes C."/>
            <person name="Steenkamp E.T."/>
            <person name="Hirsch A.M."/>
            <person name="Manyaka P."/>
            <person name="Maluk M."/>
            <person name="Lafos M."/>
            <person name="Crook M."/>
            <person name="Gross E."/>
            <person name="Simon M.F."/>
            <person name="Bueno dos Reis Junior F."/>
            <person name="Poole P.S."/>
            <person name="Venter S.N."/>
            <person name="James E.K."/>
        </authorList>
    </citation>
    <scope>NUCLEOTIDE SEQUENCE [LARGE SCALE GENOMIC DNA]</scope>
    <source>
        <strain evidence="14 15">GP25-8</strain>
    </source>
</reference>
<evidence type="ECO:0000256" key="3">
    <source>
        <dbReference type="ARBA" id="ARBA00011738"/>
    </source>
</evidence>
<evidence type="ECO:0000313" key="15">
    <source>
        <dbReference type="Proteomes" id="UP000235347"/>
    </source>
</evidence>
<comment type="similarity">
    <text evidence="11 12 13">Belongs to the DHBP synthase family.</text>
</comment>
<proteinExistence type="inferred from homology"/>
<dbReference type="GO" id="GO:0005829">
    <property type="term" value="C:cytosol"/>
    <property type="evidence" value="ECO:0007669"/>
    <property type="project" value="TreeGrafter"/>
</dbReference>
<gene>
    <name evidence="12 14" type="primary">ribB</name>
    <name evidence="14" type="ORF">C0Z19_06770</name>
</gene>
<evidence type="ECO:0000256" key="13">
    <source>
        <dbReference type="RuleBase" id="RU003843"/>
    </source>
</evidence>
<dbReference type="FunFam" id="3.90.870.10:FF:000002">
    <property type="entry name" value="3,4-dihydroxy-2-butanone 4-phosphate synthase"/>
    <property type="match status" value="1"/>
</dbReference>
<dbReference type="Gene3D" id="3.90.870.10">
    <property type="entry name" value="DHBP synthase"/>
    <property type="match status" value="1"/>
</dbReference>
<dbReference type="Pfam" id="PF00926">
    <property type="entry name" value="DHBP_synthase"/>
    <property type="match status" value="1"/>
</dbReference>
<dbReference type="RefSeq" id="WP_102609019.1">
    <property type="nucleotide sequence ID" value="NZ_CADIKD010000011.1"/>
</dbReference>
<dbReference type="Proteomes" id="UP000235347">
    <property type="component" value="Unassembled WGS sequence"/>
</dbReference>
<dbReference type="HAMAP" id="MF_00180">
    <property type="entry name" value="RibB"/>
    <property type="match status" value="1"/>
</dbReference>
<evidence type="ECO:0000256" key="12">
    <source>
        <dbReference type="HAMAP-Rule" id="MF_00180"/>
    </source>
</evidence>
<dbReference type="GO" id="GO:0009231">
    <property type="term" value="P:riboflavin biosynthetic process"/>
    <property type="evidence" value="ECO:0007669"/>
    <property type="project" value="UniProtKB-UniRule"/>
</dbReference>
<dbReference type="AlphaFoldDB" id="A0A2N7WB51"/>
<keyword evidence="6 12" id="KW-0686">Riboflavin biosynthesis</keyword>
<feature type="binding site" evidence="12">
    <location>
        <position position="54"/>
    </location>
    <ligand>
        <name>D-ribulose 5-phosphate</name>
        <dbReference type="ChEBI" id="CHEBI:58121"/>
    </ligand>
</feature>
<sequence length="251" mass="26499">MSLPVSVSVSTAIAELPFLNTKPVPPRIARALDALRAGRAVVLLDDHDRENEADLVVAADRLTVETMALLIRECSGIVCLCLPDEKIRALALPPMVPHNESRYGTAFTVSIEARHGVGTGVSAVDRVTTIRAAIAEHAQPDDIVRPGHVFPLRAQAGGVLARRGHTEGSVDLAVLAGLAPAGVLCELMNEDGTMTRGADIERFAEKHGFPILTIEELVEFRRTLAAAVAAAAASGPAVAAHERECCVSEEA</sequence>
<dbReference type="GO" id="GO:0008686">
    <property type="term" value="F:3,4-dihydroxy-2-butanone-4-phosphate synthase activity"/>
    <property type="evidence" value="ECO:0007669"/>
    <property type="project" value="UniProtKB-UniRule"/>
</dbReference>
<feature type="binding site" evidence="12">
    <location>
        <begin position="162"/>
        <end position="166"/>
    </location>
    <ligand>
        <name>D-ribulose 5-phosphate</name>
        <dbReference type="ChEBI" id="CHEBI:58121"/>
    </ligand>
</feature>
<evidence type="ECO:0000256" key="2">
    <source>
        <dbReference type="ARBA" id="ARBA00004904"/>
    </source>
</evidence>
<feature type="binding site" evidence="12">
    <location>
        <position position="50"/>
    </location>
    <ligand>
        <name>Mg(2+)</name>
        <dbReference type="ChEBI" id="CHEBI:18420"/>
        <label>1</label>
    </ligand>
</feature>
<keyword evidence="7 12" id="KW-0479">Metal-binding</keyword>
<dbReference type="GO" id="GO:0030145">
    <property type="term" value="F:manganese ion binding"/>
    <property type="evidence" value="ECO:0007669"/>
    <property type="project" value="UniProtKB-UniRule"/>
</dbReference>
<keyword evidence="8 12" id="KW-0460">Magnesium</keyword>
<dbReference type="PANTHER" id="PTHR21327">
    <property type="entry name" value="GTP CYCLOHYDROLASE II-RELATED"/>
    <property type="match status" value="1"/>
</dbReference>
<evidence type="ECO:0000256" key="10">
    <source>
        <dbReference type="ARBA" id="ARBA00023239"/>
    </source>
</evidence>
<feature type="site" description="Essential for catalytic activity" evidence="12">
    <location>
        <position position="148"/>
    </location>
</feature>
<dbReference type="PANTHER" id="PTHR21327:SF38">
    <property type="entry name" value="3,4-DIHYDROXY-2-BUTANONE 4-PHOSPHATE SYNTHASE"/>
    <property type="match status" value="1"/>
</dbReference>
<protein>
    <recommendedName>
        <fullName evidence="5 12">3,4-dihydroxy-2-butanone 4-phosphate synthase</fullName>
        <shortName evidence="12 13">DHBP synthase</shortName>
        <ecNumber evidence="4 12">4.1.99.12</ecNumber>
    </recommendedName>
</protein>
<evidence type="ECO:0000256" key="7">
    <source>
        <dbReference type="ARBA" id="ARBA00022723"/>
    </source>
</evidence>
<keyword evidence="15" id="KW-1185">Reference proteome</keyword>
<accession>A0A2N7WB51</accession>
<evidence type="ECO:0000256" key="8">
    <source>
        <dbReference type="ARBA" id="ARBA00022842"/>
    </source>
</evidence>
<dbReference type="InterPro" id="IPR017945">
    <property type="entry name" value="DHBP_synth_RibB-like_a/b_dom"/>
</dbReference>
<name>A0A2N7WB51_9BURK</name>
<dbReference type="UniPathway" id="UPA00275">
    <property type="reaction ID" value="UER00399"/>
</dbReference>
<dbReference type="EC" id="4.1.99.12" evidence="4 12"/>
<dbReference type="InterPro" id="IPR000422">
    <property type="entry name" value="DHBP_synthase_RibB"/>
</dbReference>
<comment type="pathway">
    <text evidence="2 12 13">Cofactor biosynthesis; riboflavin biosynthesis; 2-hydroxy-3-oxobutyl phosphate from D-ribulose 5-phosphate: step 1/1.</text>
</comment>